<dbReference type="PANTHER" id="PTHR35259">
    <property type="entry name" value="BOMBESIN RECEPTOR-ACTIVATED PROTEIN C6ORF89"/>
    <property type="match status" value="1"/>
</dbReference>
<evidence type="ECO:0000256" key="2">
    <source>
        <dbReference type="ARBA" id="ARBA00004496"/>
    </source>
</evidence>
<evidence type="ECO:0000256" key="8">
    <source>
        <dbReference type="ARBA" id="ARBA00023136"/>
    </source>
</evidence>
<comment type="caution">
    <text evidence="10">The sequence shown here is derived from an EMBL/GenBank/DDBJ whole genome shotgun (WGS) entry which is preliminary data.</text>
</comment>
<dbReference type="PANTHER" id="PTHR35259:SF1">
    <property type="entry name" value="BOMBESIN RECEPTOR-ACTIVATED PROTEIN C6ORF89"/>
    <property type="match status" value="1"/>
</dbReference>
<keyword evidence="7" id="KW-0333">Golgi apparatus</keyword>
<dbReference type="AlphaFoldDB" id="A0AAD9L5H3"/>
<dbReference type="InterPro" id="IPR038757">
    <property type="entry name" value="BRAP"/>
</dbReference>
<evidence type="ECO:0000256" key="4">
    <source>
        <dbReference type="ARBA" id="ARBA00022692"/>
    </source>
</evidence>
<feature type="transmembrane region" description="Helical" evidence="9">
    <location>
        <begin position="65"/>
        <end position="86"/>
    </location>
</feature>
<evidence type="ECO:0000256" key="7">
    <source>
        <dbReference type="ARBA" id="ARBA00023034"/>
    </source>
</evidence>
<keyword evidence="4 9" id="KW-0812">Transmembrane</keyword>
<evidence type="ECO:0000256" key="6">
    <source>
        <dbReference type="ARBA" id="ARBA00022989"/>
    </source>
</evidence>
<reference evidence="10" key="1">
    <citation type="journal article" date="2023" name="Mol. Biol. Evol.">
        <title>Third-Generation Sequencing Reveals the Adaptive Role of the Epigenome in Three Deep-Sea Polychaetes.</title>
        <authorList>
            <person name="Perez M."/>
            <person name="Aroh O."/>
            <person name="Sun Y."/>
            <person name="Lan Y."/>
            <person name="Juniper S.K."/>
            <person name="Young C.R."/>
            <person name="Angers B."/>
            <person name="Qian P.Y."/>
        </authorList>
    </citation>
    <scope>NUCLEOTIDE SEQUENCE</scope>
    <source>
        <strain evidence="10">R07B-5</strain>
    </source>
</reference>
<organism evidence="10 11">
    <name type="scientific">Ridgeia piscesae</name>
    <name type="common">Tubeworm</name>
    <dbReference type="NCBI Taxonomy" id="27915"/>
    <lineage>
        <taxon>Eukaryota</taxon>
        <taxon>Metazoa</taxon>
        <taxon>Spiralia</taxon>
        <taxon>Lophotrochozoa</taxon>
        <taxon>Annelida</taxon>
        <taxon>Polychaeta</taxon>
        <taxon>Sedentaria</taxon>
        <taxon>Canalipalpata</taxon>
        <taxon>Sabellida</taxon>
        <taxon>Siboglinidae</taxon>
        <taxon>Ridgeia</taxon>
    </lineage>
</organism>
<evidence type="ECO:0000256" key="5">
    <source>
        <dbReference type="ARBA" id="ARBA00022968"/>
    </source>
</evidence>
<name>A0AAD9L5H3_RIDPI</name>
<evidence type="ECO:0000256" key="1">
    <source>
        <dbReference type="ARBA" id="ARBA00004323"/>
    </source>
</evidence>
<evidence type="ECO:0000256" key="3">
    <source>
        <dbReference type="ARBA" id="ARBA00022490"/>
    </source>
</evidence>
<evidence type="ECO:0000256" key="9">
    <source>
        <dbReference type="SAM" id="Phobius"/>
    </source>
</evidence>
<evidence type="ECO:0000313" key="10">
    <source>
        <dbReference type="EMBL" id="KAK2183694.1"/>
    </source>
</evidence>
<gene>
    <name evidence="10" type="ORF">NP493_299g00010</name>
</gene>
<accession>A0AAD9L5H3</accession>
<comment type="subcellular location">
    <subcellularLocation>
        <location evidence="2">Cytoplasm</location>
    </subcellularLocation>
    <subcellularLocation>
        <location evidence="1">Golgi apparatus membrane</location>
        <topology evidence="1">Single-pass type II membrane protein</topology>
    </subcellularLocation>
</comment>
<keyword evidence="6 9" id="KW-1133">Transmembrane helix</keyword>
<keyword evidence="3" id="KW-0963">Cytoplasm</keyword>
<protein>
    <submittedName>
        <fullName evidence="10">Uncharacterized protein</fullName>
    </submittedName>
</protein>
<keyword evidence="11" id="KW-1185">Reference proteome</keyword>
<keyword evidence="8 9" id="KW-0472">Membrane</keyword>
<dbReference type="GO" id="GO:0000139">
    <property type="term" value="C:Golgi membrane"/>
    <property type="evidence" value="ECO:0007669"/>
    <property type="project" value="UniProtKB-SubCell"/>
</dbReference>
<proteinExistence type="predicted"/>
<evidence type="ECO:0000313" key="11">
    <source>
        <dbReference type="Proteomes" id="UP001209878"/>
    </source>
</evidence>
<keyword evidence="5" id="KW-0735">Signal-anchor</keyword>
<sequence>MGATSENVLKQLDEKIEKLRALGVERGLSANEIDDCILKCVNLEKNVKSSKKRKCSAGYSRGRHICLVASGVCAGFWVFCAGVYILSMLHEPTDHFLARALQPLLYPLLKSIRLLGLPILRRYNGLAAYYDEECLVLNPFYKPGSPSCDICESVTSIKRQPYDDFRLNLNDASFNDPTVLTGGFKPVGLSKLMNVCQEHIQEMTEGVHLIHSSSPRINDLTSVLNLTEEESKANPKFHLEWRTRMVGPSRVLRTIYSRPAFIDYRSEVALEKTIFVDSPNAESYPIIPVFGDSYAWYVQSAGRRRLMLMPKSECASQCKSFQITMNPGDMLYLFTDPWTITSLPVIGGGDEPTETTVAFIGTYTTDL</sequence>
<dbReference type="Proteomes" id="UP001209878">
    <property type="component" value="Unassembled WGS sequence"/>
</dbReference>
<dbReference type="EMBL" id="JAODUO010000299">
    <property type="protein sequence ID" value="KAK2183694.1"/>
    <property type="molecule type" value="Genomic_DNA"/>
</dbReference>